<evidence type="ECO:0000256" key="3">
    <source>
        <dbReference type="ARBA" id="ARBA00022448"/>
    </source>
</evidence>
<dbReference type="AlphaFoldDB" id="A0AAN9KEQ3"/>
<dbReference type="Proteomes" id="UP001367508">
    <property type="component" value="Unassembled WGS sequence"/>
</dbReference>
<dbReference type="Gene3D" id="1.20.1280.290">
    <property type="match status" value="2"/>
</dbReference>
<dbReference type="Pfam" id="PF03083">
    <property type="entry name" value="MtN3_slv"/>
    <property type="match status" value="2"/>
</dbReference>
<keyword evidence="5 9" id="KW-0812">Transmembrane</keyword>
<feature type="transmembrane region" description="Helical" evidence="9">
    <location>
        <begin position="7"/>
        <end position="25"/>
    </location>
</feature>
<evidence type="ECO:0000256" key="7">
    <source>
        <dbReference type="ARBA" id="ARBA00022989"/>
    </source>
</evidence>
<gene>
    <name evidence="10" type="ORF">VNO77_35464</name>
</gene>
<dbReference type="PANTHER" id="PTHR10791">
    <property type="entry name" value="RAG1-ACTIVATING PROTEIN 1"/>
    <property type="match status" value="1"/>
</dbReference>
<organism evidence="10 11">
    <name type="scientific">Canavalia gladiata</name>
    <name type="common">Sword bean</name>
    <name type="synonym">Dolichos gladiatus</name>
    <dbReference type="NCBI Taxonomy" id="3824"/>
    <lineage>
        <taxon>Eukaryota</taxon>
        <taxon>Viridiplantae</taxon>
        <taxon>Streptophyta</taxon>
        <taxon>Embryophyta</taxon>
        <taxon>Tracheophyta</taxon>
        <taxon>Spermatophyta</taxon>
        <taxon>Magnoliopsida</taxon>
        <taxon>eudicotyledons</taxon>
        <taxon>Gunneridae</taxon>
        <taxon>Pentapetalae</taxon>
        <taxon>rosids</taxon>
        <taxon>fabids</taxon>
        <taxon>Fabales</taxon>
        <taxon>Fabaceae</taxon>
        <taxon>Papilionoideae</taxon>
        <taxon>50 kb inversion clade</taxon>
        <taxon>NPAAA clade</taxon>
        <taxon>indigoferoid/millettioid clade</taxon>
        <taxon>Phaseoleae</taxon>
        <taxon>Canavalia</taxon>
    </lineage>
</organism>
<evidence type="ECO:0000313" key="10">
    <source>
        <dbReference type="EMBL" id="KAK7316435.1"/>
    </source>
</evidence>
<dbReference type="PANTHER" id="PTHR10791:SF236">
    <property type="entry name" value="BIDIRECTIONAL SUGAR TRANSPORTER SWEET8"/>
    <property type="match status" value="1"/>
</dbReference>
<feature type="transmembrane region" description="Helical" evidence="9">
    <location>
        <begin position="123"/>
        <end position="147"/>
    </location>
</feature>
<sequence length="256" mass="28785">MANAAAVARYVVGIIGNIISFGLFFSPAYSLFLYLLCYLFIISARLIIPTFYKIIKQKSVEEFKPDPYIATVMNCAFWVFYGMPFVHPNSILVVTINAVGLVFEFVYLAIFLIYATNAGRKKVLLFLLIEVIFFAAIALGTMLGLHGTKRRSLIVGVICDVFNVMMYVSPLTVMAKVIKTKSVKYMPFWLSLTNFLNGLCWATYALIHPFDLYVLISNGIGAISGLVQLILYAWYYRKEENNNDDGQIPKPTEVAA</sequence>
<dbReference type="GO" id="GO:0051119">
    <property type="term" value="F:sugar transmembrane transporter activity"/>
    <property type="evidence" value="ECO:0007669"/>
    <property type="project" value="InterPro"/>
</dbReference>
<evidence type="ECO:0000256" key="2">
    <source>
        <dbReference type="ARBA" id="ARBA00007809"/>
    </source>
</evidence>
<keyword evidence="3 9" id="KW-0813">Transport</keyword>
<dbReference type="InterPro" id="IPR047664">
    <property type="entry name" value="SWEET"/>
</dbReference>
<comment type="function">
    <text evidence="9">Mediates both low-affinity uptake and efflux of sugar across the membrane.</text>
</comment>
<dbReference type="InterPro" id="IPR004316">
    <property type="entry name" value="SWEET_rpt"/>
</dbReference>
<comment type="caution">
    <text evidence="10">The sequence shown here is derived from an EMBL/GenBank/DDBJ whole genome shotgun (WGS) entry which is preliminary data.</text>
</comment>
<feature type="transmembrane region" description="Helical" evidence="9">
    <location>
        <begin position="213"/>
        <end position="235"/>
    </location>
</feature>
<dbReference type="EMBL" id="JAYMYQ010000008">
    <property type="protein sequence ID" value="KAK7316435.1"/>
    <property type="molecule type" value="Genomic_DNA"/>
</dbReference>
<accession>A0AAN9KEQ3</accession>
<comment type="caution">
    <text evidence="9">Lacks conserved residue(s) required for the propagation of feature annotation.</text>
</comment>
<feature type="transmembrane region" description="Helical" evidence="9">
    <location>
        <begin position="91"/>
        <end position="116"/>
    </location>
</feature>
<evidence type="ECO:0000256" key="5">
    <source>
        <dbReference type="ARBA" id="ARBA00022692"/>
    </source>
</evidence>
<keyword evidence="4 9" id="KW-0762">Sugar transport</keyword>
<evidence type="ECO:0000256" key="6">
    <source>
        <dbReference type="ARBA" id="ARBA00022737"/>
    </source>
</evidence>
<comment type="subcellular location">
    <subcellularLocation>
        <location evidence="1">Endomembrane system</location>
        <topology evidence="1">Multi-pass membrane protein</topology>
    </subcellularLocation>
</comment>
<evidence type="ECO:0000256" key="9">
    <source>
        <dbReference type="RuleBase" id="RU910715"/>
    </source>
</evidence>
<comment type="similarity">
    <text evidence="2 9">Belongs to the SWEET sugar transporter family.</text>
</comment>
<proteinExistence type="inferred from homology"/>
<feature type="transmembrane region" description="Helical" evidence="9">
    <location>
        <begin position="153"/>
        <end position="175"/>
    </location>
</feature>
<reference evidence="10 11" key="1">
    <citation type="submission" date="2024-01" db="EMBL/GenBank/DDBJ databases">
        <title>The genomes of 5 underutilized Papilionoideae crops provide insights into root nodulation and disease resistanc.</title>
        <authorList>
            <person name="Jiang F."/>
        </authorList>
    </citation>
    <scope>NUCLEOTIDE SEQUENCE [LARGE SCALE GENOMIC DNA]</scope>
    <source>
        <strain evidence="10">LVBAO_FW01</strain>
        <tissue evidence="10">Leaves</tissue>
    </source>
</reference>
<keyword evidence="8 9" id="KW-0472">Membrane</keyword>
<evidence type="ECO:0000313" key="11">
    <source>
        <dbReference type="Proteomes" id="UP001367508"/>
    </source>
</evidence>
<feature type="transmembrane region" description="Helical" evidence="9">
    <location>
        <begin position="67"/>
        <end position="85"/>
    </location>
</feature>
<feature type="transmembrane region" description="Helical" evidence="9">
    <location>
        <begin position="187"/>
        <end position="207"/>
    </location>
</feature>
<evidence type="ECO:0000256" key="4">
    <source>
        <dbReference type="ARBA" id="ARBA00022597"/>
    </source>
</evidence>
<keyword evidence="6" id="KW-0677">Repeat</keyword>
<dbReference type="GO" id="GO:0016020">
    <property type="term" value="C:membrane"/>
    <property type="evidence" value="ECO:0007669"/>
    <property type="project" value="InterPro"/>
</dbReference>
<dbReference type="GO" id="GO:0012505">
    <property type="term" value="C:endomembrane system"/>
    <property type="evidence" value="ECO:0007669"/>
    <property type="project" value="UniProtKB-SubCell"/>
</dbReference>
<dbReference type="FunFam" id="1.20.1280.290:FF:000002">
    <property type="entry name" value="Bidirectional sugar transporter SWEET"/>
    <property type="match status" value="1"/>
</dbReference>
<name>A0AAN9KEQ3_CANGL</name>
<keyword evidence="11" id="KW-1185">Reference proteome</keyword>
<feature type="transmembrane region" description="Helical" evidence="9">
    <location>
        <begin position="31"/>
        <end position="55"/>
    </location>
</feature>
<dbReference type="FunFam" id="1.20.1280.290:FF:000001">
    <property type="entry name" value="Bidirectional sugar transporter SWEET"/>
    <property type="match status" value="1"/>
</dbReference>
<evidence type="ECO:0000256" key="1">
    <source>
        <dbReference type="ARBA" id="ARBA00004127"/>
    </source>
</evidence>
<dbReference type="GO" id="GO:0051260">
    <property type="term" value="P:protein homooligomerization"/>
    <property type="evidence" value="ECO:0007669"/>
    <property type="project" value="UniProtKB-ARBA"/>
</dbReference>
<keyword evidence="7 9" id="KW-1133">Transmembrane helix</keyword>
<evidence type="ECO:0000256" key="8">
    <source>
        <dbReference type="ARBA" id="ARBA00023136"/>
    </source>
</evidence>
<protein>
    <recommendedName>
        <fullName evidence="9">Bidirectional sugar transporter SWEET</fullName>
    </recommendedName>
</protein>